<dbReference type="Proteomes" id="UP000007239">
    <property type="component" value="Chromosome"/>
</dbReference>
<organism evidence="1 2">
    <name type="scientific">Thermoanaerobacterium xylanolyticum (strain ATCC 49914 / DSM 7097 / LX-11)</name>
    <dbReference type="NCBI Taxonomy" id="858215"/>
    <lineage>
        <taxon>Bacteria</taxon>
        <taxon>Bacillati</taxon>
        <taxon>Bacillota</taxon>
        <taxon>Clostridia</taxon>
        <taxon>Thermoanaerobacterales</taxon>
        <taxon>Thermoanaerobacteraceae</taxon>
        <taxon>Thermoanaerobacterium</taxon>
    </lineage>
</organism>
<evidence type="ECO:0000313" key="1">
    <source>
        <dbReference type="EMBL" id="AEF16354.1"/>
    </source>
</evidence>
<dbReference type="RefSeq" id="WP_013787114.1">
    <property type="nucleotide sequence ID" value="NC_015555.1"/>
</dbReference>
<protein>
    <submittedName>
        <fullName evidence="1">Uncharacterized protein</fullName>
    </submittedName>
</protein>
<dbReference type="EMBL" id="CP002739">
    <property type="protein sequence ID" value="AEF16354.1"/>
    <property type="molecule type" value="Genomic_DNA"/>
</dbReference>
<evidence type="ECO:0000313" key="2">
    <source>
        <dbReference type="Proteomes" id="UP000007239"/>
    </source>
</evidence>
<reference evidence="1" key="1">
    <citation type="submission" date="2011-05" db="EMBL/GenBank/DDBJ databases">
        <title>Complete sequence of Thermoanaerobacterium xylanolyticum LX-11.</title>
        <authorList>
            <consortium name="US DOE Joint Genome Institute"/>
            <person name="Lucas S."/>
            <person name="Han J."/>
            <person name="Lapidus A."/>
            <person name="Cheng J.-F."/>
            <person name="Goodwin L."/>
            <person name="Pitluck S."/>
            <person name="Peters L."/>
            <person name="Mikhailova N."/>
            <person name="Lu M."/>
            <person name="Han C."/>
            <person name="Tapia R."/>
            <person name="Land M."/>
            <person name="Hauser L."/>
            <person name="Kyrpides N."/>
            <person name="Ivanova N."/>
            <person name="Pagani I."/>
            <person name="Hemme C."/>
            <person name="Woyke T."/>
        </authorList>
    </citation>
    <scope>NUCLEOTIDE SEQUENCE</scope>
    <source>
        <strain evidence="1">LX-11</strain>
    </source>
</reference>
<dbReference type="AlphaFoldDB" id="F6BGD6"/>
<sequence length="66" mass="7957">MPLHHRLSNIYYGNNDFINIDDDIVKMLSAYGKSNIKRKGHEFIDEYNDFYSDCDFYFSENKSYDE</sequence>
<dbReference type="STRING" id="858215.Thexy_0298"/>
<dbReference type="HOGENOM" id="CLU_2829913_0_0_9"/>
<gene>
    <name evidence="1" type="ordered locus">Thexy_0298</name>
</gene>
<dbReference type="KEGG" id="txy:Thexy_0298"/>
<keyword evidence="2" id="KW-1185">Reference proteome</keyword>
<name>F6BGD6_THEXL</name>
<accession>F6BGD6</accession>
<proteinExistence type="predicted"/>